<sequence>MEESGQTGPKVLQTPAHISSLAFGHRSHLFAGCDDGTVRLYDLETYKVMKAIRGLKSEVSSIACLERSGVDYRDAWIACGRQIFSFRMDSEKLVLTPEDAVSTFQICEDEEDVLNEISFDGGKKNLAFSTDSGNAGVLDLTTKKVVKMKTKHTNICANVKFIPDRPREIVSSGYDETLLHFDGLQGSLLSRRKMPPIDSTVDGMTLSPPFITCTAISPAGVLAAGLADGRLWLGFGGEKTSTPKSAGKRRARKWNGLSEESELGPQKIADGPIVAANFIDSDILVVSTLLGTIKIFRLLREKDGEVPQLEEVLEIQAKTIEKVNALAIHGARIAIGGFAKDGKGVIVIWDENTVWK</sequence>
<organism evidence="1 2">
    <name type="scientific">Marasmius oreades</name>
    <name type="common">fairy-ring Marasmius</name>
    <dbReference type="NCBI Taxonomy" id="181124"/>
    <lineage>
        <taxon>Eukaryota</taxon>
        <taxon>Fungi</taxon>
        <taxon>Dikarya</taxon>
        <taxon>Basidiomycota</taxon>
        <taxon>Agaricomycotina</taxon>
        <taxon>Agaricomycetes</taxon>
        <taxon>Agaricomycetidae</taxon>
        <taxon>Agaricales</taxon>
        <taxon>Marasmiineae</taxon>
        <taxon>Marasmiaceae</taxon>
        <taxon>Marasmius</taxon>
    </lineage>
</organism>
<dbReference type="EMBL" id="CM032185">
    <property type="protein sequence ID" value="KAG7092673.1"/>
    <property type="molecule type" value="Genomic_DNA"/>
</dbReference>
<dbReference type="InterPro" id="IPR001680">
    <property type="entry name" value="WD40_rpt"/>
</dbReference>
<dbReference type="InterPro" id="IPR015943">
    <property type="entry name" value="WD40/YVTN_repeat-like_dom_sf"/>
</dbReference>
<proteinExistence type="predicted"/>
<dbReference type="Gene3D" id="2.130.10.10">
    <property type="entry name" value="YVTN repeat-like/Quinoprotein amine dehydrogenase"/>
    <property type="match status" value="2"/>
</dbReference>
<protein>
    <recommendedName>
        <fullName evidence="3">WD40 repeat-like protein</fullName>
    </recommendedName>
</protein>
<dbReference type="InterPro" id="IPR036322">
    <property type="entry name" value="WD40_repeat_dom_sf"/>
</dbReference>
<dbReference type="SMART" id="SM00320">
    <property type="entry name" value="WD40"/>
    <property type="match status" value="2"/>
</dbReference>
<evidence type="ECO:0000313" key="1">
    <source>
        <dbReference type="EMBL" id="KAG7092673.1"/>
    </source>
</evidence>
<accession>A0A9P7USP8</accession>
<reference evidence="1" key="1">
    <citation type="journal article" date="2021" name="Genome Biol. Evol.">
        <title>The assembled and annotated genome of the fairy-ring fungus Marasmius oreades.</title>
        <authorList>
            <person name="Hiltunen M."/>
            <person name="Ament-Velasquez S.L."/>
            <person name="Johannesson H."/>
        </authorList>
    </citation>
    <scope>NUCLEOTIDE SEQUENCE</scope>
    <source>
        <strain evidence="1">03SP1</strain>
    </source>
</reference>
<dbReference type="Proteomes" id="UP001049176">
    <property type="component" value="Chromosome 5"/>
</dbReference>
<name>A0A9P7USP8_9AGAR</name>
<dbReference type="RefSeq" id="XP_043009143.1">
    <property type="nucleotide sequence ID" value="XM_043153858.1"/>
</dbReference>
<keyword evidence="2" id="KW-1185">Reference proteome</keyword>
<dbReference type="GeneID" id="66078083"/>
<dbReference type="OrthoDB" id="2161379at2759"/>
<comment type="caution">
    <text evidence="1">The sequence shown here is derived from an EMBL/GenBank/DDBJ whole genome shotgun (WGS) entry which is preliminary data.</text>
</comment>
<evidence type="ECO:0008006" key="3">
    <source>
        <dbReference type="Google" id="ProtNLM"/>
    </source>
</evidence>
<dbReference type="InterPro" id="IPR042453">
    <property type="entry name" value="WDR53"/>
</dbReference>
<dbReference type="Pfam" id="PF00400">
    <property type="entry name" value="WD40"/>
    <property type="match status" value="1"/>
</dbReference>
<dbReference type="SUPFAM" id="SSF50978">
    <property type="entry name" value="WD40 repeat-like"/>
    <property type="match status" value="1"/>
</dbReference>
<evidence type="ECO:0000313" key="2">
    <source>
        <dbReference type="Proteomes" id="UP001049176"/>
    </source>
</evidence>
<dbReference type="PANTHER" id="PTHR44666:SF1">
    <property type="entry name" value="WD REPEAT-CONTAINING PROTEIN 53"/>
    <property type="match status" value="1"/>
</dbReference>
<dbReference type="PANTHER" id="PTHR44666">
    <property type="entry name" value="WD REPEAT-CONTAINING PROTEIN 53"/>
    <property type="match status" value="1"/>
</dbReference>
<dbReference type="AlphaFoldDB" id="A0A9P7USP8"/>
<gene>
    <name evidence="1" type="ORF">E1B28_009007</name>
</gene>